<comment type="caution">
    <text evidence="2">The sequence shown here is derived from an EMBL/GenBank/DDBJ whole genome shotgun (WGS) entry which is preliminary data.</text>
</comment>
<feature type="region of interest" description="Disordered" evidence="1">
    <location>
        <begin position="31"/>
        <end position="60"/>
    </location>
</feature>
<protein>
    <submittedName>
        <fullName evidence="2">Uncharacterized protein</fullName>
    </submittedName>
</protein>
<sequence>MLVVAVWIVFVVAGAVRAFLLIRRMSRRKRNVGNGGQNANELHAMSTPSATGQGLEERVGKRDETLPRYAPLISI</sequence>
<dbReference type="AlphaFoldDB" id="A0A1Y2HXR1"/>
<accession>A0A1Y2HXR1</accession>
<evidence type="ECO:0000256" key="1">
    <source>
        <dbReference type="SAM" id="MobiDB-lite"/>
    </source>
</evidence>
<evidence type="ECO:0000313" key="2">
    <source>
        <dbReference type="EMBL" id="ORZ39299.1"/>
    </source>
</evidence>
<proteinExistence type="predicted"/>
<gene>
    <name evidence="2" type="ORF">BCR44DRAFT_37876</name>
</gene>
<reference evidence="2 3" key="1">
    <citation type="submission" date="2016-07" db="EMBL/GenBank/DDBJ databases">
        <title>Pervasive Adenine N6-methylation of Active Genes in Fungi.</title>
        <authorList>
            <consortium name="DOE Joint Genome Institute"/>
            <person name="Mondo S.J."/>
            <person name="Dannebaum R.O."/>
            <person name="Kuo R.C."/>
            <person name="Labutti K."/>
            <person name="Haridas S."/>
            <person name="Kuo A."/>
            <person name="Salamov A."/>
            <person name="Ahrendt S.R."/>
            <person name="Lipzen A."/>
            <person name="Sullivan W."/>
            <person name="Andreopoulos W.B."/>
            <person name="Clum A."/>
            <person name="Lindquist E."/>
            <person name="Daum C."/>
            <person name="Ramamoorthy G.K."/>
            <person name="Gryganskyi A."/>
            <person name="Culley D."/>
            <person name="Magnuson J.K."/>
            <person name="James T.Y."/>
            <person name="O'Malley M.A."/>
            <person name="Stajich J.E."/>
            <person name="Spatafora J.W."/>
            <person name="Visel A."/>
            <person name="Grigoriev I.V."/>
        </authorList>
    </citation>
    <scope>NUCLEOTIDE SEQUENCE [LARGE SCALE GENOMIC DNA]</scope>
    <source>
        <strain evidence="2 3">PL171</strain>
    </source>
</reference>
<dbReference type="Proteomes" id="UP000193411">
    <property type="component" value="Unassembled WGS sequence"/>
</dbReference>
<organism evidence="2 3">
    <name type="scientific">Catenaria anguillulae PL171</name>
    <dbReference type="NCBI Taxonomy" id="765915"/>
    <lineage>
        <taxon>Eukaryota</taxon>
        <taxon>Fungi</taxon>
        <taxon>Fungi incertae sedis</taxon>
        <taxon>Blastocladiomycota</taxon>
        <taxon>Blastocladiomycetes</taxon>
        <taxon>Blastocladiales</taxon>
        <taxon>Catenariaceae</taxon>
        <taxon>Catenaria</taxon>
    </lineage>
</organism>
<evidence type="ECO:0000313" key="3">
    <source>
        <dbReference type="Proteomes" id="UP000193411"/>
    </source>
</evidence>
<dbReference type="EMBL" id="MCFL01000006">
    <property type="protein sequence ID" value="ORZ39299.1"/>
    <property type="molecule type" value="Genomic_DNA"/>
</dbReference>
<keyword evidence="3" id="KW-1185">Reference proteome</keyword>
<name>A0A1Y2HXR1_9FUNG</name>